<dbReference type="AlphaFoldDB" id="A0AA96RJ95"/>
<evidence type="ECO:0000313" key="1">
    <source>
        <dbReference type="EMBL" id="WNR43069.1"/>
    </source>
</evidence>
<reference evidence="1" key="1">
    <citation type="submission" date="2022-02" db="EMBL/GenBank/DDBJ databases">
        <title>Paenibacillus sp. MBLB1832 Whole Genome Shotgun Sequencing.</title>
        <authorList>
            <person name="Hwang C.Y."/>
            <person name="Cho E.-S."/>
            <person name="Seo M.-J."/>
        </authorList>
    </citation>
    <scope>NUCLEOTIDE SEQUENCE</scope>
    <source>
        <strain evidence="1">MBLB1832</strain>
    </source>
</reference>
<dbReference type="Proteomes" id="UP001304650">
    <property type="component" value="Chromosome"/>
</dbReference>
<dbReference type="RefSeq" id="WP_314797025.1">
    <property type="nucleotide sequence ID" value="NZ_CP130319.1"/>
</dbReference>
<organism evidence="1 2">
    <name type="scientific">Paenibacillus roseopurpureus</name>
    <dbReference type="NCBI Taxonomy" id="2918901"/>
    <lineage>
        <taxon>Bacteria</taxon>
        <taxon>Bacillati</taxon>
        <taxon>Bacillota</taxon>
        <taxon>Bacilli</taxon>
        <taxon>Bacillales</taxon>
        <taxon>Paenibacillaceae</taxon>
        <taxon>Paenibacillus</taxon>
    </lineage>
</organism>
<proteinExistence type="predicted"/>
<dbReference type="KEGG" id="proo:MJB10_18385"/>
<evidence type="ECO:0000313" key="2">
    <source>
        <dbReference type="Proteomes" id="UP001304650"/>
    </source>
</evidence>
<gene>
    <name evidence="1" type="ORF">MJB10_18385</name>
</gene>
<dbReference type="EMBL" id="CP130319">
    <property type="protein sequence ID" value="WNR43069.1"/>
    <property type="molecule type" value="Genomic_DNA"/>
</dbReference>
<sequence length="42" mass="4949">MKVIKQAWKELYKRYSEVLGEDAGKQLTKMLYESGSQLEQKL</sequence>
<name>A0AA96RJ95_9BACL</name>
<protein>
    <submittedName>
        <fullName evidence="1">Uncharacterized protein</fullName>
    </submittedName>
</protein>
<keyword evidence="2" id="KW-1185">Reference proteome</keyword>
<accession>A0AA96RJ95</accession>